<gene>
    <name evidence="2" type="ORF">PECUL_23A053959</name>
</gene>
<name>A0AAD1T1G0_PELCU</name>
<proteinExistence type="predicted"/>
<keyword evidence="3" id="KW-1185">Reference proteome</keyword>
<evidence type="ECO:0000313" key="2">
    <source>
        <dbReference type="EMBL" id="CAH2315774.1"/>
    </source>
</evidence>
<organism evidence="2 3">
    <name type="scientific">Pelobates cultripes</name>
    <name type="common">Western spadefoot toad</name>
    <dbReference type="NCBI Taxonomy" id="61616"/>
    <lineage>
        <taxon>Eukaryota</taxon>
        <taxon>Metazoa</taxon>
        <taxon>Chordata</taxon>
        <taxon>Craniata</taxon>
        <taxon>Vertebrata</taxon>
        <taxon>Euteleostomi</taxon>
        <taxon>Amphibia</taxon>
        <taxon>Batrachia</taxon>
        <taxon>Anura</taxon>
        <taxon>Pelobatoidea</taxon>
        <taxon>Pelobatidae</taxon>
        <taxon>Pelobates</taxon>
    </lineage>
</organism>
<sequence length="170" mass="18832">MDGYLSAPDDLRATRWSDKMASYSPVADSTADSQCSLARSETLTQISAELAAISANMLTICDKEELVTELQATIQEVRRDLTALKSRVDDLEAEHPQAEHTQQAAELATAQQGNVLLELRMQVEDLDNRGWRNNIHIRGLPEKPDEALSLFMGLFTQRLGDSAPDDFGIE</sequence>
<accession>A0AAD1T1G0</accession>
<dbReference type="Proteomes" id="UP001295444">
    <property type="component" value="Chromosome 09"/>
</dbReference>
<reference evidence="2" key="1">
    <citation type="submission" date="2022-03" db="EMBL/GenBank/DDBJ databases">
        <authorList>
            <person name="Alioto T."/>
            <person name="Alioto T."/>
            <person name="Gomez Garrido J."/>
        </authorList>
    </citation>
    <scope>NUCLEOTIDE SEQUENCE</scope>
</reference>
<dbReference type="EMBL" id="OW240920">
    <property type="protein sequence ID" value="CAH2315774.1"/>
    <property type="molecule type" value="Genomic_DNA"/>
</dbReference>
<feature type="coiled-coil region" evidence="1">
    <location>
        <begin position="67"/>
        <end position="101"/>
    </location>
</feature>
<protein>
    <submittedName>
        <fullName evidence="2">Uncharacterized protein</fullName>
    </submittedName>
</protein>
<keyword evidence="1" id="KW-0175">Coiled coil</keyword>
<evidence type="ECO:0000313" key="3">
    <source>
        <dbReference type="Proteomes" id="UP001295444"/>
    </source>
</evidence>
<dbReference type="AlphaFoldDB" id="A0AAD1T1G0"/>
<evidence type="ECO:0000256" key="1">
    <source>
        <dbReference type="SAM" id="Coils"/>
    </source>
</evidence>